<comment type="caution">
    <text evidence="2">The sequence shown here is derived from an EMBL/GenBank/DDBJ whole genome shotgun (WGS) entry which is preliminary data.</text>
</comment>
<evidence type="ECO:0000313" key="2">
    <source>
        <dbReference type="EMBL" id="MEA5443946.1"/>
    </source>
</evidence>
<reference evidence="2 3" key="1">
    <citation type="submission" date="2023-12" db="EMBL/GenBank/DDBJ databases">
        <title>Baltic Sea Cyanobacteria.</title>
        <authorList>
            <person name="Delbaje E."/>
            <person name="Fewer D.P."/>
            <person name="Shishido T.K."/>
        </authorList>
    </citation>
    <scope>NUCLEOTIDE SEQUENCE [LARGE SCALE GENOMIC DNA]</scope>
    <source>
        <strain evidence="2 3">UHCC 0281</strain>
    </source>
</reference>
<dbReference type="EMBL" id="JAYGHY010000080">
    <property type="protein sequence ID" value="MEA5443946.1"/>
    <property type="molecule type" value="Genomic_DNA"/>
</dbReference>
<name>A0ABU5SZK1_9CYAN</name>
<sequence>MVHPIASMAGQPRSASLLQRFSHWLAETINHAWGNPGEEAQHRPPAIGVQPFSGEATRRRRR</sequence>
<protein>
    <submittedName>
        <fullName evidence="2">Uncharacterized protein</fullName>
    </submittedName>
</protein>
<feature type="region of interest" description="Disordered" evidence="1">
    <location>
        <begin position="35"/>
        <end position="62"/>
    </location>
</feature>
<dbReference type="Proteomes" id="UP001302329">
    <property type="component" value="Unassembled WGS sequence"/>
</dbReference>
<gene>
    <name evidence="2" type="ORF">VB739_15410</name>
</gene>
<proteinExistence type="predicted"/>
<keyword evidence="3" id="KW-1185">Reference proteome</keyword>
<organism evidence="2 3">
    <name type="scientific">Cyanobium gracile UHCC 0281</name>
    <dbReference type="NCBI Taxonomy" id="3110309"/>
    <lineage>
        <taxon>Bacteria</taxon>
        <taxon>Bacillati</taxon>
        <taxon>Cyanobacteriota</taxon>
        <taxon>Cyanophyceae</taxon>
        <taxon>Synechococcales</taxon>
        <taxon>Prochlorococcaceae</taxon>
        <taxon>Cyanobium</taxon>
    </lineage>
</organism>
<evidence type="ECO:0000313" key="3">
    <source>
        <dbReference type="Proteomes" id="UP001302329"/>
    </source>
</evidence>
<evidence type="ECO:0000256" key="1">
    <source>
        <dbReference type="SAM" id="MobiDB-lite"/>
    </source>
</evidence>
<accession>A0ABU5SZK1</accession>